<feature type="region of interest" description="Disordered" evidence="1">
    <location>
        <begin position="83"/>
        <end position="129"/>
    </location>
</feature>
<accession>A0A939EXC6</accession>
<gene>
    <name evidence="2" type="ORF">J0X19_10400</name>
</gene>
<evidence type="ECO:0000313" key="2">
    <source>
        <dbReference type="EMBL" id="MBO0358355.1"/>
    </source>
</evidence>
<protein>
    <submittedName>
        <fullName evidence="2">Uncharacterized protein</fullName>
    </submittedName>
</protein>
<name>A0A939EXC6_9BACT</name>
<keyword evidence="3" id="KW-1185">Reference proteome</keyword>
<comment type="caution">
    <text evidence="2">The sequence shown here is derived from an EMBL/GenBank/DDBJ whole genome shotgun (WGS) entry which is preliminary data.</text>
</comment>
<feature type="compositionally biased region" description="Basic residues" evidence="1">
    <location>
        <begin position="104"/>
        <end position="121"/>
    </location>
</feature>
<dbReference type="EMBL" id="JAFLQZ010000005">
    <property type="protein sequence ID" value="MBO0358355.1"/>
    <property type="molecule type" value="Genomic_DNA"/>
</dbReference>
<dbReference type="RefSeq" id="WP_206984292.1">
    <property type="nucleotide sequence ID" value="NZ_JAFLQZ010000005.1"/>
</dbReference>
<evidence type="ECO:0000256" key="1">
    <source>
        <dbReference type="SAM" id="MobiDB-lite"/>
    </source>
</evidence>
<sequence length="129" mass="13941">MAKNKKKKSKKNDVSDDVLDTAALSIKKFRKVTNQLAKLSTGQKLAGGLALLAAGLIYLDQRKGDARLVPNLDWLRLGEAKEPPATYAAEADDKEPLRPPVAGKGHRVAKPKKSHARHAKKPALDSGEV</sequence>
<evidence type="ECO:0000313" key="3">
    <source>
        <dbReference type="Proteomes" id="UP000664144"/>
    </source>
</evidence>
<dbReference type="Proteomes" id="UP000664144">
    <property type="component" value="Unassembled WGS sequence"/>
</dbReference>
<organism evidence="2 3">
    <name type="scientific">Hymenobacter telluris</name>
    <dbReference type="NCBI Taxonomy" id="2816474"/>
    <lineage>
        <taxon>Bacteria</taxon>
        <taxon>Pseudomonadati</taxon>
        <taxon>Bacteroidota</taxon>
        <taxon>Cytophagia</taxon>
        <taxon>Cytophagales</taxon>
        <taxon>Hymenobacteraceae</taxon>
        <taxon>Hymenobacter</taxon>
    </lineage>
</organism>
<proteinExistence type="predicted"/>
<dbReference type="AlphaFoldDB" id="A0A939EXC6"/>
<reference evidence="2" key="1">
    <citation type="submission" date="2021-03" db="EMBL/GenBank/DDBJ databases">
        <authorList>
            <person name="Kim M.K."/>
        </authorList>
    </citation>
    <scope>NUCLEOTIDE SEQUENCE</scope>
    <source>
        <strain evidence="2">BT186</strain>
    </source>
</reference>